<evidence type="ECO:0000256" key="3">
    <source>
        <dbReference type="ARBA" id="ARBA00012637"/>
    </source>
</evidence>
<dbReference type="GO" id="GO:0015980">
    <property type="term" value="P:energy derivation by oxidation of organic compounds"/>
    <property type="evidence" value="ECO:0007669"/>
    <property type="project" value="UniProtKB-ARBA"/>
</dbReference>
<dbReference type="PRINTS" id="PR00368">
    <property type="entry name" value="FADPNR"/>
</dbReference>
<dbReference type="InterPro" id="IPR036188">
    <property type="entry name" value="FAD/NAD-bd_sf"/>
</dbReference>
<evidence type="ECO:0000259" key="13">
    <source>
        <dbReference type="Pfam" id="PF22366"/>
    </source>
</evidence>
<dbReference type="PANTHER" id="PTHR43706">
    <property type="entry name" value="NADH DEHYDROGENASE"/>
    <property type="match status" value="1"/>
</dbReference>
<evidence type="ECO:0000256" key="9">
    <source>
        <dbReference type="ARBA" id="ARBA00023128"/>
    </source>
</evidence>
<dbReference type="VEuPathDB" id="FungiDB:C7M61_003915"/>
<comment type="catalytic activity">
    <reaction evidence="10">
        <text>a quinone + NADH + H(+) = a quinol + NAD(+)</text>
        <dbReference type="Rhea" id="RHEA:46160"/>
        <dbReference type="ChEBI" id="CHEBI:15378"/>
        <dbReference type="ChEBI" id="CHEBI:24646"/>
        <dbReference type="ChEBI" id="CHEBI:57540"/>
        <dbReference type="ChEBI" id="CHEBI:57945"/>
        <dbReference type="ChEBI" id="CHEBI:132124"/>
        <dbReference type="EC" id="1.6.5.9"/>
    </reaction>
</comment>
<evidence type="ECO:0000259" key="12">
    <source>
        <dbReference type="Pfam" id="PF07992"/>
    </source>
</evidence>
<dbReference type="PANTHER" id="PTHR43706:SF47">
    <property type="entry name" value="EXTERNAL NADH-UBIQUINONE OXIDOREDUCTASE 1, MITOCHONDRIAL-RELATED"/>
    <property type="match status" value="1"/>
</dbReference>
<evidence type="ECO:0000256" key="8">
    <source>
        <dbReference type="ARBA" id="ARBA00023027"/>
    </source>
</evidence>
<reference evidence="14 15" key="1">
    <citation type="submission" date="2018-03" db="EMBL/GenBank/DDBJ databases">
        <title>Candida pseudohaemulonii genome assembly and annotation.</title>
        <authorList>
            <person name="Munoz J.F."/>
            <person name="Gade L.G."/>
            <person name="Chow N.A."/>
            <person name="Litvintseva A.P."/>
            <person name="Loparev V.N."/>
            <person name="Cuomo C.A."/>
        </authorList>
    </citation>
    <scope>NUCLEOTIDE SEQUENCE [LARGE SCALE GENOMIC DNA]</scope>
    <source>
        <strain evidence="14 15">B12108</strain>
    </source>
</reference>
<proteinExistence type="inferred from homology"/>
<evidence type="ECO:0000313" key="15">
    <source>
        <dbReference type="Proteomes" id="UP000241107"/>
    </source>
</evidence>
<dbReference type="FunFam" id="3.50.50.100:FF:000007">
    <property type="entry name" value="Rotenone-insensitive NADH-ubiquinone oxidoreductase, mitochondrial"/>
    <property type="match status" value="1"/>
</dbReference>
<dbReference type="AlphaFoldDB" id="A0A2P7YKF6"/>
<gene>
    <name evidence="14" type="ORF">C7M61_003915</name>
</gene>
<evidence type="ECO:0000256" key="6">
    <source>
        <dbReference type="ARBA" id="ARBA00022946"/>
    </source>
</evidence>
<keyword evidence="9" id="KW-0496">Mitochondrion</keyword>
<dbReference type="STRING" id="418784.A0A2P7YKF6"/>
<evidence type="ECO:0000256" key="1">
    <source>
        <dbReference type="ARBA" id="ARBA00004173"/>
    </source>
</evidence>
<dbReference type="Pfam" id="PF22366">
    <property type="entry name" value="NDH2_C"/>
    <property type="match status" value="1"/>
</dbReference>
<dbReference type="EC" id="1.6.5.9" evidence="3"/>
<feature type="domain" description="FAD/NAD(P)-binding" evidence="12">
    <location>
        <begin position="221"/>
        <end position="568"/>
    </location>
</feature>
<dbReference type="GO" id="GO:0050136">
    <property type="term" value="F:NADH dehydrogenase (quinone) (non-electrogenic) activity"/>
    <property type="evidence" value="ECO:0007669"/>
    <property type="project" value="UniProtKB-EC"/>
</dbReference>
<evidence type="ECO:0000256" key="5">
    <source>
        <dbReference type="ARBA" id="ARBA00022827"/>
    </source>
</evidence>
<keyword evidence="6" id="KW-0809">Transit peptide</keyword>
<evidence type="ECO:0000256" key="2">
    <source>
        <dbReference type="ARBA" id="ARBA00005272"/>
    </source>
</evidence>
<protein>
    <recommendedName>
        <fullName evidence="3">NADH:ubiquinone reductase (non-electrogenic)</fullName>
        <ecNumber evidence="3">1.6.5.9</ecNumber>
    </recommendedName>
</protein>
<keyword evidence="15" id="KW-1185">Reference proteome</keyword>
<dbReference type="RefSeq" id="XP_024712549.1">
    <property type="nucleotide sequence ID" value="XM_024859247.1"/>
</dbReference>
<keyword evidence="8" id="KW-0520">NAD</keyword>
<evidence type="ECO:0000256" key="7">
    <source>
        <dbReference type="ARBA" id="ARBA00023002"/>
    </source>
</evidence>
<dbReference type="InterPro" id="IPR023753">
    <property type="entry name" value="FAD/NAD-binding_dom"/>
</dbReference>
<comment type="caution">
    <text evidence="14">The sequence shown here is derived from an EMBL/GenBank/DDBJ whole genome shotgun (WGS) entry which is preliminary data.</text>
</comment>
<comment type="catalytic activity">
    <reaction evidence="11">
        <text>a ubiquinone + NADH + H(+) = a ubiquinol + NAD(+)</text>
        <dbReference type="Rhea" id="RHEA:23152"/>
        <dbReference type="Rhea" id="RHEA-COMP:9565"/>
        <dbReference type="Rhea" id="RHEA-COMP:9566"/>
        <dbReference type="ChEBI" id="CHEBI:15378"/>
        <dbReference type="ChEBI" id="CHEBI:16389"/>
        <dbReference type="ChEBI" id="CHEBI:17976"/>
        <dbReference type="ChEBI" id="CHEBI:57540"/>
        <dbReference type="ChEBI" id="CHEBI:57945"/>
    </reaction>
</comment>
<dbReference type="InterPro" id="IPR045024">
    <property type="entry name" value="NDH-2"/>
</dbReference>
<dbReference type="EMBL" id="PYFQ01000011">
    <property type="protein sequence ID" value="PSK36444.1"/>
    <property type="molecule type" value="Genomic_DNA"/>
</dbReference>
<keyword evidence="5" id="KW-0274">FAD</keyword>
<keyword evidence="7" id="KW-0560">Oxidoreductase</keyword>
<organism evidence="14 15">
    <name type="scientific">Candidozyma pseudohaemuli</name>
    <dbReference type="NCBI Taxonomy" id="418784"/>
    <lineage>
        <taxon>Eukaryota</taxon>
        <taxon>Fungi</taxon>
        <taxon>Dikarya</taxon>
        <taxon>Ascomycota</taxon>
        <taxon>Saccharomycotina</taxon>
        <taxon>Pichiomycetes</taxon>
        <taxon>Metschnikowiaceae</taxon>
        <taxon>Candidozyma</taxon>
    </lineage>
</organism>
<evidence type="ECO:0000256" key="4">
    <source>
        <dbReference type="ARBA" id="ARBA00022630"/>
    </source>
</evidence>
<dbReference type="GO" id="GO:0005739">
    <property type="term" value="C:mitochondrion"/>
    <property type="evidence" value="ECO:0007669"/>
    <property type="project" value="UniProtKB-SubCell"/>
</dbReference>
<evidence type="ECO:0000256" key="11">
    <source>
        <dbReference type="ARBA" id="ARBA00049010"/>
    </source>
</evidence>
<dbReference type="SUPFAM" id="SSF51905">
    <property type="entry name" value="FAD/NAD(P)-binding domain"/>
    <property type="match status" value="2"/>
</dbReference>
<sequence length="687" mass="76757">MTFNEFPISDDLRNLPDEYQTNFCKEHSLLLGYVTSAPFYEDFRAGLLSLLSALEPKIQQLLMMIREYLSISTRIHNQIILLDQIYKEFIALETYQFQLLASNFNQNVLKQKLKSNTETEASSTTLGPEMFRTRIIGFGASATGRLAARRSFASSPRLGSAALPKSSGGILKKTLKTIGYGSLAFTLASIGYVSFKVWRESYPEEQQKQAPTFPDGRKKKTLVILGSGWGSISLLKKLDTTLYNVVIVSPRNYFLFTPLLPSCPTGTVEVRSIIEPVRAITRRCPGEVIYLEAEATDIDPVNNRLTIKQLTTVHSGHSGKDSGSAKPSLSEDIITSLDYDYLVVGVGAQPSTFGLPGVAEHSTFLKEVSDSMKIRRRLMDVLEAANILPKDDPERKRLCHIVVCGGGPTGVEVAGELQDYIDQDLKAWMPEIASELKITLVEAMPNVLSMFNKKLVDYTSQVMKDTNINLLCSHVVQKVNDKTVYAVSKADSKDVTELPYGMLIWATGNAKRPIIGNLSSKIEEQNNAKKGLLVDDRLLVDGTDNIWALGDCTFTKYAPTAQVAFQQGIFLAEHFHRLHDVEDLKYKISNSSPDERVDRLKKKLVRSQNNLPPFEYNHQGSLAYIGSERAVADLVWGDWSNVSSGGTFTFLLWRSAYIYMCLSVKNQILVCFDWIKVGWFGRDISKE</sequence>
<dbReference type="Gene3D" id="3.50.50.100">
    <property type="match status" value="1"/>
</dbReference>
<dbReference type="Pfam" id="PF07992">
    <property type="entry name" value="Pyr_redox_2"/>
    <property type="match status" value="1"/>
</dbReference>
<keyword evidence="4" id="KW-0285">Flavoprotein</keyword>
<accession>A0A2P7YKF6</accession>
<comment type="subcellular location">
    <subcellularLocation>
        <location evidence="1">Mitochondrion</location>
    </subcellularLocation>
</comment>
<evidence type="ECO:0000256" key="10">
    <source>
        <dbReference type="ARBA" id="ARBA00047599"/>
    </source>
</evidence>
<name>A0A2P7YKF6_9ASCO</name>
<evidence type="ECO:0000313" key="14">
    <source>
        <dbReference type="EMBL" id="PSK36444.1"/>
    </source>
</evidence>
<dbReference type="InterPro" id="IPR054585">
    <property type="entry name" value="NDH2-like_C"/>
</dbReference>
<comment type="similarity">
    <text evidence="2">Belongs to the NADH dehydrogenase family.</text>
</comment>
<dbReference type="Proteomes" id="UP000241107">
    <property type="component" value="Unassembled WGS sequence"/>
</dbReference>
<dbReference type="GeneID" id="36567303"/>
<dbReference type="OrthoDB" id="3244603at2759"/>
<feature type="domain" description="External alternative NADH-ubiquinone oxidoreductase-like C-terminal" evidence="13">
    <location>
        <begin position="618"/>
        <end position="683"/>
    </location>
</feature>